<accession>A0A699UQI7</accession>
<dbReference type="AlphaFoldDB" id="A0A699UQI7"/>
<evidence type="ECO:0008006" key="3">
    <source>
        <dbReference type="Google" id="ProtNLM"/>
    </source>
</evidence>
<feature type="non-terminal residue" evidence="2">
    <location>
        <position position="1"/>
    </location>
</feature>
<feature type="region of interest" description="Disordered" evidence="1">
    <location>
        <begin position="167"/>
        <end position="189"/>
    </location>
</feature>
<organism evidence="2">
    <name type="scientific">Tanacetum cinerariifolium</name>
    <name type="common">Dalmatian daisy</name>
    <name type="synonym">Chrysanthemum cinerariifolium</name>
    <dbReference type="NCBI Taxonomy" id="118510"/>
    <lineage>
        <taxon>Eukaryota</taxon>
        <taxon>Viridiplantae</taxon>
        <taxon>Streptophyta</taxon>
        <taxon>Embryophyta</taxon>
        <taxon>Tracheophyta</taxon>
        <taxon>Spermatophyta</taxon>
        <taxon>Magnoliopsida</taxon>
        <taxon>eudicotyledons</taxon>
        <taxon>Gunneridae</taxon>
        <taxon>Pentapetalae</taxon>
        <taxon>asterids</taxon>
        <taxon>campanulids</taxon>
        <taxon>Asterales</taxon>
        <taxon>Asteraceae</taxon>
        <taxon>Asteroideae</taxon>
        <taxon>Anthemideae</taxon>
        <taxon>Anthemidinae</taxon>
        <taxon>Tanacetum</taxon>
    </lineage>
</organism>
<name>A0A699UQI7_TANCI</name>
<proteinExistence type="predicted"/>
<feature type="non-terminal residue" evidence="2">
    <location>
        <position position="189"/>
    </location>
</feature>
<evidence type="ECO:0000313" key="2">
    <source>
        <dbReference type="EMBL" id="GFD23616.1"/>
    </source>
</evidence>
<protein>
    <recommendedName>
        <fullName evidence="3">Retrovirus-related Pol polyprotein from transposon TNT 1-94</fullName>
    </recommendedName>
</protein>
<evidence type="ECO:0000256" key="1">
    <source>
        <dbReference type="SAM" id="MobiDB-lite"/>
    </source>
</evidence>
<reference evidence="2" key="1">
    <citation type="journal article" date="2019" name="Sci. Rep.">
        <title>Draft genome of Tanacetum cinerariifolium, the natural source of mosquito coil.</title>
        <authorList>
            <person name="Yamashiro T."/>
            <person name="Shiraishi A."/>
            <person name="Satake H."/>
            <person name="Nakayama K."/>
        </authorList>
    </citation>
    <scope>NUCLEOTIDE SEQUENCE</scope>
</reference>
<dbReference type="EMBL" id="BKCJ011346137">
    <property type="protein sequence ID" value="GFD23616.1"/>
    <property type="molecule type" value="Genomic_DNA"/>
</dbReference>
<comment type="caution">
    <text evidence="2">The sequence shown here is derived from an EMBL/GenBank/DDBJ whole genome shotgun (WGS) entry which is preliminary data.</text>
</comment>
<gene>
    <name evidence="2" type="ORF">Tci_895585</name>
</gene>
<sequence>LVGYSVSSKAFRLFNSRTRIVQETMHINFLENQPNVAGSRPTWPFDIETLTQSMNYQPVVAWHQPSSSISIQGNFDTGKVWKETASTQQYVLLPLCSTSSKAPQNIDADTAFDDKVNEFAVHVSPSCCDKTKKHDDNAKREAKGKSHVNLSTGFRDLRDEFEEFSVSSTNGVNAASTPVTTAGQNLTNS</sequence>